<dbReference type="EC" id="2.4.-.-" evidence="3"/>
<keyword evidence="3" id="KW-0808">Transferase</keyword>
<dbReference type="PANTHER" id="PTHR12526:SF637">
    <property type="entry name" value="GLYCOSYLTRANSFERASE EPSF-RELATED"/>
    <property type="match status" value="1"/>
</dbReference>
<feature type="domain" description="Glycosyl transferase family 1" evidence="1">
    <location>
        <begin position="202"/>
        <end position="363"/>
    </location>
</feature>
<dbReference type="Gene3D" id="3.40.50.2000">
    <property type="entry name" value="Glycogen Phosphorylase B"/>
    <property type="match status" value="2"/>
</dbReference>
<dbReference type="AlphaFoldDB" id="A0AAW9QZD0"/>
<comment type="caution">
    <text evidence="3">The sequence shown here is derived from an EMBL/GenBank/DDBJ whole genome shotgun (WGS) entry which is preliminary data.</text>
</comment>
<dbReference type="PANTHER" id="PTHR12526">
    <property type="entry name" value="GLYCOSYLTRANSFERASE"/>
    <property type="match status" value="1"/>
</dbReference>
<evidence type="ECO:0000313" key="3">
    <source>
        <dbReference type="EMBL" id="MEG3439741.1"/>
    </source>
</evidence>
<dbReference type="InterPro" id="IPR001296">
    <property type="entry name" value="Glyco_trans_1"/>
</dbReference>
<feature type="domain" description="Glycosyltransferase subfamily 4-like N-terminal" evidence="2">
    <location>
        <begin position="75"/>
        <end position="115"/>
    </location>
</feature>
<dbReference type="GO" id="GO:0016757">
    <property type="term" value="F:glycosyltransferase activity"/>
    <property type="evidence" value="ECO:0007669"/>
    <property type="project" value="UniProtKB-KW"/>
</dbReference>
<evidence type="ECO:0000259" key="2">
    <source>
        <dbReference type="Pfam" id="PF13477"/>
    </source>
</evidence>
<dbReference type="CDD" id="cd03801">
    <property type="entry name" value="GT4_PimA-like"/>
    <property type="match status" value="1"/>
</dbReference>
<evidence type="ECO:0000259" key="1">
    <source>
        <dbReference type="Pfam" id="PF00534"/>
    </source>
</evidence>
<dbReference type="RefSeq" id="WP_332867220.1">
    <property type="nucleotide sequence ID" value="NZ_JBAFSM010000058.1"/>
</dbReference>
<keyword evidence="4" id="KW-1185">Reference proteome</keyword>
<organism evidence="3 4">
    <name type="scientific">Pannus brasiliensis CCIBt3594</name>
    <dbReference type="NCBI Taxonomy" id="1427578"/>
    <lineage>
        <taxon>Bacteria</taxon>
        <taxon>Bacillati</taxon>
        <taxon>Cyanobacteriota</taxon>
        <taxon>Cyanophyceae</taxon>
        <taxon>Oscillatoriophycideae</taxon>
        <taxon>Chroococcales</taxon>
        <taxon>Microcystaceae</taxon>
        <taxon>Pannus</taxon>
    </lineage>
</organism>
<protein>
    <submittedName>
        <fullName evidence="3">Glycosyltransferase family 4 protein</fullName>
        <ecNumber evidence="3">2.4.-.-</ecNumber>
    </submittedName>
</protein>
<dbReference type="Proteomes" id="UP001328733">
    <property type="component" value="Unassembled WGS sequence"/>
</dbReference>
<evidence type="ECO:0000313" key="4">
    <source>
        <dbReference type="Proteomes" id="UP001328733"/>
    </source>
</evidence>
<sequence>MRVLIVGSGGVALTRPLDWVVKSGHEVWLLGDDDPYENHPPDNYRFFPTVLQKYREEITDIYAHEPRMAEENAEPLRKLVDEFQPDVIHVHAIGWHAQFCALANVRPLVVSAWGFLNHLIKSKEVLEVEKDYRDDHTDRVAQVFEKTDVLIVETPILVENSKPLLNQDRRVELMPLGTNTQHFCPGVTRDLQKWRWELFRAKEDTTVLLSPRGLAELYNHEQIYDAYALAYSRFTRPTIIVFSSMGRSFLAEEASSVYDKICKKAGELGILENIRWLPGFPYDLMPTLYNVSDVIVNYPKQDAFPSTVVEAIACERPVITCDLLAYQGTFITEFCTLVEPENTSALAEAMIKIVNQPSQERKEHLARARQVVVERCDETILQRQLLQIYEDLISRRKESDR</sequence>
<dbReference type="InterPro" id="IPR028098">
    <property type="entry name" value="Glyco_trans_4-like_N"/>
</dbReference>
<gene>
    <name evidence="3" type="ORF">V0288_21615</name>
</gene>
<dbReference type="SUPFAM" id="SSF53756">
    <property type="entry name" value="UDP-Glycosyltransferase/glycogen phosphorylase"/>
    <property type="match status" value="1"/>
</dbReference>
<reference evidence="3 4" key="1">
    <citation type="submission" date="2024-01" db="EMBL/GenBank/DDBJ databases">
        <title>Genomic insights into the taxonomy and metabolism of the cyanobacterium Pannus brasiliensis CCIBt3594.</title>
        <authorList>
            <person name="Machado M."/>
            <person name="Botero N.B."/>
            <person name="Andreote A.P.D."/>
            <person name="Feitosa A.M.T."/>
            <person name="Popin R."/>
            <person name="Sivonen K."/>
            <person name="Fiore M.F."/>
        </authorList>
    </citation>
    <scope>NUCLEOTIDE SEQUENCE [LARGE SCALE GENOMIC DNA]</scope>
    <source>
        <strain evidence="3 4">CCIBt3594</strain>
    </source>
</reference>
<proteinExistence type="predicted"/>
<dbReference type="Pfam" id="PF13477">
    <property type="entry name" value="Glyco_trans_4_2"/>
    <property type="match status" value="1"/>
</dbReference>
<dbReference type="Pfam" id="PF00534">
    <property type="entry name" value="Glycos_transf_1"/>
    <property type="match status" value="1"/>
</dbReference>
<keyword evidence="3" id="KW-0328">Glycosyltransferase</keyword>
<accession>A0AAW9QZD0</accession>
<name>A0AAW9QZD0_9CHRO</name>
<dbReference type="EMBL" id="JBAFSM010000058">
    <property type="protein sequence ID" value="MEG3439741.1"/>
    <property type="molecule type" value="Genomic_DNA"/>
</dbReference>